<keyword evidence="3" id="KW-1003">Cell membrane</keyword>
<evidence type="ECO:0000256" key="2">
    <source>
        <dbReference type="ARBA" id="ARBA00022448"/>
    </source>
</evidence>
<gene>
    <name evidence="9" type="ORF">MM59RIKEN_30590</name>
</gene>
<feature type="transmembrane region" description="Helical" evidence="7">
    <location>
        <begin position="7"/>
        <end position="29"/>
    </location>
</feature>
<evidence type="ECO:0000256" key="5">
    <source>
        <dbReference type="ARBA" id="ARBA00022989"/>
    </source>
</evidence>
<dbReference type="PANTHER" id="PTHR30193:SF37">
    <property type="entry name" value="INNER MEMBRANE ABC TRANSPORTER PERMEASE PROTEIN YCJO"/>
    <property type="match status" value="1"/>
</dbReference>
<geneLocation type="plasmid" evidence="9 10">
    <name>pMM59_01</name>
</geneLocation>
<evidence type="ECO:0000256" key="3">
    <source>
        <dbReference type="ARBA" id="ARBA00022475"/>
    </source>
</evidence>
<keyword evidence="6 7" id="KW-0472">Membrane</keyword>
<name>A0A810QBT9_9FIRM</name>
<dbReference type="KEGG" id="pfaa:MM59RIKEN_30590"/>
<evidence type="ECO:0000256" key="4">
    <source>
        <dbReference type="ARBA" id="ARBA00022692"/>
    </source>
</evidence>
<dbReference type="RefSeq" id="WP_213543763.1">
    <property type="nucleotide sequence ID" value="NZ_AP023421.1"/>
</dbReference>
<dbReference type="EMBL" id="AP023421">
    <property type="protein sequence ID" value="BCK85740.1"/>
    <property type="molecule type" value="Genomic_DNA"/>
</dbReference>
<dbReference type="Pfam" id="PF00528">
    <property type="entry name" value="BPD_transp_1"/>
    <property type="match status" value="1"/>
</dbReference>
<dbReference type="InterPro" id="IPR035906">
    <property type="entry name" value="MetI-like_sf"/>
</dbReference>
<accession>A0A810QBT9</accession>
<feature type="transmembrane region" description="Helical" evidence="7">
    <location>
        <begin position="253"/>
        <end position="273"/>
    </location>
</feature>
<proteinExistence type="inferred from homology"/>
<evidence type="ECO:0000256" key="6">
    <source>
        <dbReference type="ARBA" id="ARBA00023136"/>
    </source>
</evidence>
<keyword evidence="10" id="KW-1185">Reference proteome</keyword>
<keyword evidence="9" id="KW-0614">Plasmid</keyword>
<dbReference type="PROSITE" id="PS50928">
    <property type="entry name" value="ABC_TM1"/>
    <property type="match status" value="1"/>
</dbReference>
<feature type="transmembrane region" description="Helical" evidence="7">
    <location>
        <begin position="104"/>
        <end position="124"/>
    </location>
</feature>
<keyword evidence="4 7" id="KW-0812">Transmembrane</keyword>
<dbReference type="InterPro" id="IPR051393">
    <property type="entry name" value="ABC_transporter_permease"/>
</dbReference>
<feature type="transmembrane region" description="Helical" evidence="7">
    <location>
        <begin position="188"/>
        <end position="209"/>
    </location>
</feature>
<dbReference type="Gene3D" id="1.10.3720.10">
    <property type="entry name" value="MetI-like"/>
    <property type="match status" value="1"/>
</dbReference>
<dbReference type="PANTHER" id="PTHR30193">
    <property type="entry name" value="ABC TRANSPORTER PERMEASE PROTEIN"/>
    <property type="match status" value="1"/>
</dbReference>
<dbReference type="Proteomes" id="UP000679848">
    <property type="component" value="Plasmid pMM59_01"/>
</dbReference>
<dbReference type="GO" id="GO:0005886">
    <property type="term" value="C:plasma membrane"/>
    <property type="evidence" value="ECO:0007669"/>
    <property type="project" value="UniProtKB-SubCell"/>
</dbReference>
<comment type="subcellular location">
    <subcellularLocation>
        <location evidence="1 7">Cell membrane</location>
        <topology evidence="1 7">Multi-pass membrane protein</topology>
    </subcellularLocation>
</comment>
<feature type="transmembrane region" description="Helical" evidence="7">
    <location>
        <begin position="66"/>
        <end position="92"/>
    </location>
</feature>
<feature type="domain" description="ABC transmembrane type-1" evidence="8">
    <location>
        <begin position="66"/>
        <end position="272"/>
    </location>
</feature>
<protein>
    <submittedName>
        <fullName evidence="9">ABC transporter permease</fullName>
    </submittedName>
</protein>
<evidence type="ECO:0000256" key="1">
    <source>
        <dbReference type="ARBA" id="ARBA00004651"/>
    </source>
</evidence>
<keyword evidence="2 7" id="KW-0813">Transport</keyword>
<dbReference type="GO" id="GO:0055085">
    <property type="term" value="P:transmembrane transport"/>
    <property type="evidence" value="ECO:0007669"/>
    <property type="project" value="InterPro"/>
</dbReference>
<dbReference type="CDD" id="cd06261">
    <property type="entry name" value="TM_PBP2"/>
    <property type="match status" value="1"/>
</dbReference>
<evidence type="ECO:0000256" key="7">
    <source>
        <dbReference type="RuleBase" id="RU363032"/>
    </source>
</evidence>
<dbReference type="InterPro" id="IPR000515">
    <property type="entry name" value="MetI-like"/>
</dbReference>
<dbReference type="SUPFAM" id="SSF161098">
    <property type="entry name" value="MetI-like"/>
    <property type="match status" value="1"/>
</dbReference>
<organism evidence="9 10">
    <name type="scientific">Pusillibacter faecalis</name>
    <dbReference type="NCBI Taxonomy" id="2714358"/>
    <lineage>
        <taxon>Bacteria</taxon>
        <taxon>Bacillati</taxon>
        <taxon>Bacillota</taxon>
        <taxon>Clostridia</taxon>
        <taxon>Eubacteriales</taxon>
        <taxon>Oscillospiraceae</taxon>
        <taxon>Pusillibacter</taxon>
    </lineage>
</organism>
<reference evidence="9" key="1">
    <citation type="submission" date="2020-09" db="EMBL/GenBank/DDBJ databases">
        <title>New species isolated from human feces.</title>
        <authorList>
            <person name="Kitahara M."/>
            <person name="Shigeno Y."/>
            <person name="Shime M."/>
            <person name="Matsumoto Y."/>
            <person name="Nakamura S."/>
            <person name="Motooka D."/>
            <person name="Fukuoka S."/>
            <person name="Nishikawa H."/>
            <person name="Benno Y."/>
        </authorList>
    </citation>
    <scope>NUCLEOTIDE SEQUENCE</scope>
    <source>
        <strain evidence="9">MM59</strain>
        <plasmid evidence="9">pMM59_01</plasmid>
    </source>
</reference>
<keyword evidence="5 7" id="KW-1133">Transmembrane helix</keyword>
<comment type="similarity">
    <text evidence="7">Belongs to the binding-protein-dependent transport system permease family.</text>
</comment>
<sequence length="283" mass="31808">MEKAIKRYWPVFVVPTLAAFLIGFVWPFLQGLYLSFCKFITVDNAQWNGVKNYMYALTEADFLHSFWFTALFTVVSTICINAAAFAIALALTRGIKGTNVFRSVFFMPNLIGGIVLGYIWNILLNCLLTLLGKPLLSLHAPYGFIGLVILMCWQQIGYMMIIYIAGLQSIPNDYLEAARIDGATDRQILWRIKIPNVMPSITICLFLSLTNGFKLFDQNLALTGGEPGHMTEMLALNIYNTFYGRSGPAWRGYGQAKAVIFCILVIVISLIQLRATRSKEVQQ</sequence>
<feature type="transmembrane region" description="Helical" evidence="7">
    <location>
        <begin position="144"/>
        <end position="167"/>
    </location>
</feature>
<evidence type="ECO:0000313" key="10">
    <source>
        <dbReference type="Proteomes" id="UP000679848"/>
    </source>
</evidence>
<evidence type="ECO:0000259" key="8">
    <source>
        <dbReference type="PROSITE" id="PS50928"/>
    </source>
</evidence>
<dbReference type="AlphaFoldDB" id="A0A810QBT9"/>
<evidence type="ECO:0000313" key="9">
    <source>
        <dbReference type="EMBL" id="BCK85740.1"/>
    </source>
</evidence>